<evidence type="ECO:0000313" key="1">
    <source>
        <dbReference type="EMBL" id="GAA4914411.1"/>
    </source>
</evidence>
<name>A0ABP9FTB3_9SPHI</name>
<proteinExistence type="predicted"/>
<dbReference type="RefSeq" id="WP_345330692.1">
    <property type="nucleotide sequence ID" value="NZ_BAABJI010000002.1"/>
</dbReference>
<protein>
    <submittedName>
        <fullName evidence="1">Uncharacterized protein</fullName>
    </submittedName>
</protein>
<accession>A0ABP9FTB3</accession>
<sequence length="192" mass="21398">MQFDQKTHSDLIVKNIDYFTEEWVKQLITDSFSDKPRMVNPFVGCIQFPGKYFPNNSTDEKTSQFQTRTYVGLMQFIHPALDVSLDVDGKPSFTLLEYELDGELRQFVSMAGGDLMAGATSFRSFIAGLYPNANQPLPFNPLAVHIVRNINISGAKFSIVGNSFQQTGQTSGAHTANYSFSISISGYRVLAE</sequence>
<evidence type="ECO:0000313" key="2">
    <source>
        <dbReference type="Proteomes" id="UP001501436"/>
    </source>
</evidence>
<dbReference type="Proteomes" id="UP001501436">
    <property type="component" value="Unassembled WGS sequence"/>
</dbReference>
<organism evidence="1 2">
    <name type="scientific">Mucilaginibacter defluvii</name>
    <dbReference type="NCBI Taxonomy" id="1196019"/>
    <lineage>
        <taxon>Bacteria</taxon>
        <taxon>Pseudomonadati</taxon>
        <taxon>Bacteroidota</taxon>
        <taxon>Sphingobacteriia</taxon>
        <taxon>Sphingobacteriales</taxon>
        <taxon>Sphingobacteriaceae</taxon>
        <taxon>Mucilaginibacter</taxon>
    </lineage>
</organism>
<comment type="caution">
    <text evidence="1">The sequence shown here is derived from an EMBL/GenBank/DDBJ whole genome shotgun (WGS) entry which is preliminary data.</text>
</comment>
<reference evidence="2" key="1">
    <citation type="journal article" date="2019" name="Int. J. Syst. Evol. Microbiol.">
        <title>The Global Catalogue of Microorganisms (GCM) 10K type strain sequencing project: providing services to taxonomists for standard genome sequencing and annotation.</title>
        <authorList>
            <consortium name="The Broad Institute Genomics Platform"/>
            <consortium name="The Broad Institute Genome Sequencing Center for Infectious Disease"/>
            <person name="Wu L."/>
            <person name="Ma J."/>
        </authorList>
    </citation>
    <scope>NUCLEOTIDE SEQUENCE [LARGE SCALE GENOMIC DNA]</scope>
    <source>
        <strain evidence="2">JCM 18283</strain>
    </source>
</reference>
<keyword evidence="2" id="KW-1185">Reference proteome</keyword>
<gene>
    <name evidence="1" type="ORF">GCM10023313_17240</name>
</gene>
<dbReference type="EMBL" id="BAABJI010000002">
    <property type="protein sequence ID" value="GAA4914411.1"/>
    <property type="molecule type" value="Genomic_DNA"/>
</dbReference>